<dbReference type="InterPro" id="IPR030679">
    <property type="entry name" value="ABC_ATPase_HisP-typ"/>
</dbReference>
<dbReference type="InterPro" id="IPR050086">
    <property type="entry name" value="MetN_ABC_transporter-like"/>
</dbReference>
<evidence type="ECO:0000313" key="9">
    <source>
        <dbReference type="Proteomes" id="UP001207294"/>
    </source>
</evidence>
<evidence type="ECO:0000313" key="8">
    <source>
        <dbReference type="EMBL" id="MCV4379789.1"/>
    </source>
</evidence>
<reference evidence="8 9" key="1">
    <citation type="submission" date="2022-10" db="EMBL/GenBank/DDBJ databases">
        <title>Characterization of Pseudomonas capsici strains from pepper and tomato in Georgia.</title>
        <authorList>
            <person name="Zhao M."/>
            <person name="Dutta B."/>
        </authorList>
    </citation>
    <scope>NUCLEOTIDE SEQUENCE [LARGE SCALE GENOMIC DNA]</scope>
    <source>
        <strain evidence="8 9">Pc20-5</strain>
    </source>
</reference>
<dbReference type="InterPro" id="IPR017871">
    <property type="entry name" value="ABC_transporter-like_CS"/>
</dbReference>
<dbReference type="GeneID" id="93559885"/>
<dbReference type="InterPro" id="IPR003439">
    <property type="entry name" value="ABC_transporter-like_ATP-bd"/>
</dbReference>
<dbReference type="GO" id="GO:0005524">
    <property type="term" value="F:ATP binding"/>
    <property type="evidence" value="ECO:0007669"/>
    <property type="project" value="UniProtKB-KW"/>
</dbReference>
<keyword evidence="9" id="KW-1185">Reference proteome</keyword>
<gene>
    <name evidence="8" type="ORF">OH718_24610</name>
</gene>
<dbReference type="InterPro" id="IPR027417">
    <property type="entry name" value="P-loop_NTPase"/>
</dbReference>
<dbReference type="Gene3D" id="3.40.50.300">
    <property type="entry name" value="P-loop containing nucleotide triphosphate hydrolases"/>
    <property type="match status" value="1"/>
</dbReference>
<dbReference type="RefSeq" id="WP_206400511.1">
    <property type="nucleotide sequence ID" value="NZ_JAFGZD010000002.1"/>
</dbReference>
<keyword evidence="3" id="KW-0813">Transport</keyword>
<keyword evidence="6 8" id="KW-0067">ATP-binding</keyword>
<evidence type="ECO:0000256" key="4">
    <source>
        <dbReference type="ARBA" id="ARBA00022519"/>
    </source>
</evidence>
<dbReference type="PANTHER" id="PTHR43166:SF4">
    <property type="entry name" value="PHOSPHONATES IMPORT ATP-BINDING PROTEIN PHNC"/>
    <property type="match status" value="1"/>
</dbReference>
<comment type="caution">
    <text evidence="8">The sequence shown here is derived from an EMBL/GenBank/DDBJ whole genome shotgun (WGS) entry which is preliminary data.</text>
</comment>
<proteinExistence type="inferred from homology"/>
<keyword evidence="5" id="KW-0547">Nucleotide-binding</keyword>
<keyword evidence="4" id="KW-0472">Membrane</keyword>
<sequence>MLEAKELYKFFGDRIVLDGVSVSLEKGKVLALCGPSGCGKSTLLRILSGLEPSTQGEVLLGDIPIDREALRRPEVRGRIGFVFQRPALYPNMRVMENITLALRKVRQLSHQDAEAKAYEALGKVRLTDKSTAWPATLSGGQAQRASIARALALEPDVLLLDEPTSALDPELVHEVLEVMRGLARGGTTMAVATHELGFAREVAHEVAFFDHGKNLETQPAEDFFNSPKTDRAARFIESILHR</sequence>
<keyword evidence="4" id="KW-0997">Cell inner membrane</keyword>
<evidence type="ECO:0000256" key="6">
    <source>
        <dbReference type="ARBA" id="ARBA00022840"/>
    </source>
</evidence>
<dbReference type="SMART" id="SM00382">
    <property type="entry name" value="AAA"/>
    <property type="match status" value="1"/>
</dbReference>
<evidence type="ECO:0000259" key="7">
    <source>
        <dbReference type="PROSITE" id="PS50893"/>
    </source>
</evidence>
<dbReference type="PROSITE" id="PS00211">
    <property type="entry name" value="ABC_TRANSPORTER_1"/>
    <property type="match status" value="1"/>
</dbReference>
<accession>A0ABT3C3Y5</accession>
<protein>
    <submittedName>
        <fullName evidence="8">Amino acid ABC transporter ATP-binding protein</fullName>
    </submittedName>
</protein>
<dbReference type="PANTHER" id="PTHR43166">
    <property type="entry name" value="AMINO ACID IMPORT ATP-BINDING PROTEIN"/>
    <property type="match status" value="1"/>
</dbReference>
<evidence type="ECO:0000256" key="3">
    <source>
        <dbReference type="ARBA" id="ARBA00022448"/>
    </source>
</evidence>
<comment type="similarity">
    <text evidence="2">Belongs to the ABC transporter superfamily.</text>
</comment>
<dbReference type="PIRSF" id="PIRSF039085">
    <property type="entry name" value="ABC_ATPase_HisP"/>
    <property type="match status" value="1"/>
</dbReference>
<comment type="subcellular location">
    <subcellularLocation>
        <location evidence="1">Cell inner membrane</location>
        <topology evidence="1">Peripheral membrane protein</topology>
    </subcellularLocation>
</comment>
<evidence type="ECO:0000256" key="2">
    <source>
        <dbReference type="ARBA" id="ARBA00005417"/>
    </source>
</evidence>
<dbReference type="InterPro" id="IPR003593">
    <property type="entry name" value="AAA+_ATPase"/>
</dbReference>
<feature type="domain" description="ABC transporter" evidence="7">
    <location>
        <begin position="2"/>
        <end position="236"/>
    </location>
</feature>
<name>A0ABT3C3Y5_9PSED</name>
<dbReference type="Pfam" id="PF00005">
    <property type="entry name" value="ABC_tran"/>
    <property type="match status" value="1"/>
</dbReference>
<dbReference type="Proteomes" id="UP001207294">
    <property type="component" value="Unassembled WGS sequence"/>
</dbReference>
<dbReference type="PROSITE" id="PS50893">
    <property type="entry name" value="ABC_TRANSPORTER_2"/>
    <property type="match status" value="1"/>
</dbReference>
<evidence type="ECO:0000256" key="1">
    <source>
        <dbReference type="ARBA" id="ARBA00004417"/>
    </source>
</evidence>
<evidence type="ECO:0000256" key="5">
    <source>
        <dbReference type="ARBA" id="ARBA00022741"/>
    </source>
</evidence>
<organism evidence="8 9">
    <name type="scientific">Pseudomonas capsici</name>
    <dbReference type="NCBI Taxonomy" id="2810614"/>
    <lineage>
        <taxon>Bacteria</taxon>
        <taxon>Pseudomonadati</taxon>
        <taxon>Pseudomonadota</taxon>
        <taxon>Gammaproteobacteria</taxon>
        <taxon>Pseudomonadales</taxon>
        <taxon>Pseudomonadaceae</taxon>
        <taxon>Pseudomonas</taxon>
    </lineage>
</organism>
<dbReference type="SUPFAM" id="SSF52540">
    <property type="entry name" value="P-loop containing nucleoside triphosphate hydrolases"/>
    <property type="match status" value="1"/>
</dbReference>
<dbReference type="EMBL" id="JAOXML010000035">
    <property type="protein sequence ID" value="MCV4379789.1"/>
    <property type="molecule type" value="Genomic_DNA"/>
</dbReference>
<keyword evidence="4" id="KW-1003">Cell membrane</keyword>